<dbReference type="SUPFAM" id="SSF51556">
    <property type="entry name" value="Metallo-dependent hydrolases"/>
    <property type="match status" value="1"/>
</dbReference>
<dbReference type="PANTHER" id="PTHR11647:SF1">
    <property type="entry name" value="COLLAPSIN RESPONSE MEDIATOR PROTEIN"/>
    <property type="match status" value="1"/>
</dbReference>
<dbReference type="CDD" id="cd01297">
    <property type="entry name" value="D-aminoacylase"/>
    <property type="match status" value="1"/>
</dbReference>
<reference evidence="2 3" key="1">
    <citation type="submission" date="2019-07" db="EMBL/GenBank/DDBJ databases">
        <title>Genome sequencing of lignin-degrading bacterial isolates.</title>
        <authorList>
            <person name="Gladden J."/>
        </authorList>
    </citation>
    <scope>NUCLEOTIDE SEQUENCE [LARGE SCALE GENOMIC DNA]</scope>
    <source>
        <strain evidence="2 3">J11</strain>
    </source>
</reference>
<name>A0A562BTR8_9BURK</name>
<dbReference type="AlphaFoldDB" id="A0A562BTR8"/>
<dbReference type="GO" id="GO:0016811">
    <property type="term" value="F:hydrolase activity, acting on carbon-nitrogen (but not peptide) bonds, in linear amides"/>
    <property type="evidence" value="ECO:0007669"/>
    <property type="project" value="InterPro"/>
</dbReference>
<keyword evidence="3" id="KW-1185">Reference proteome</keyword>
<evidence type="ECO:0000259" key="1">
    <source>
        <dbReference type="Pfam" id="PF07969"/>
    </source>
</evidence>
<dbReference type="InterPro" id="IPR050378">
    <property type="entry name" value="Metallo-dep_Hydrolases_sf"/>
</dbReference>
<dbReference type="Gene3D" id="2.30.40.10">
    <property type="entry name" value="Urease, subunit C, domain 1"/>
    <property type="match status" value="1"/>
</dbReference>
<protein>
    <submittedName>
        <fullName evidence="2">N-acyl-D-amino-acid deacylase</fullName>
    </submittedName>
</protein>
<gene>
    <name evidence="2" type="ORF">L602_001100000240</name>
</gene>
<dbReference type="InterPro" id="IPR023100">
    <property type="entry name" value="D-aminoacylase_insert_dom_sf"/>
</dbReference>
<comment type="caution">
    <text evidence="2">The sequence shown here is derived from an EMBL/GenBank/DDBJ whole genome shotgun (WGS) entry which is preliminary data.</text>
</comment>
<feature type="domain" description="Amidohydrolase 3" evidence="1">
    <location>
        <begin position="47"/>
        <end position="461"/>
    </location>
</feature>
<dbReference type="InterPro" id="IPR011059">
    <property type="entry name" value="Metal-dep_hydrolase_composite"/>
</dbReference>
<dbReference type="SUPFAM" id="SSF51338">
    <property type="entry name" value="Composite domain of metallo-dependent hydrolases"/>
    <property type="match status" value="1"/>
</dbReference>
<dbReference type="InterPro" id="IPR013108">
    <property type="entry name" value="Amidohydro_3"/>
</dbReference>
<evidence type="ECO:0000313" key="2">
    <source>
        <dbReference type="EMBL" id="TWG88592.1"/>
    </source>
</evidence>
<sequence>MSDFDVVLRGGTVIDGTGAPRFHADVGIVGARIAAIGDLSRASARCEVDARGRVVAPGFIDAHTHDDRYLMQSPLMPAKLSQGVTTVITGNCGISLAPWCATPGQAVPPPLDLLGEDAAAFRYTAFGDYLDALEQSAPAVNAACLVGHTTLRVATMDRLDRAATDAEIAAMQALLRDAMASGACGMSTGAAYPAAMPAPTEEMVRVATALQGFDAVHASHIRDEADRIREAIDEAVAIGEAGDAGVVISHHKLMGVKNHGGSVETLAQLSQLMRHRCVGLDCYPYQAGSTILRKDRLPLSSRVIVTRSQPHPGFAGKDLHEIAAAMGLSPEDAVDALQPAGAVYFLMDEADVRRILAFPQTMIGSDGLPHDPVPHPRLWGTFPRVLGHYSRDVGLFPLELAVHKMTGLTARHFGLPQRGVLAEGHYADVTVFDADRIIDTATFECPVAQADGIDCVFVNGKMAWRDGGSTGVRAGSVIRRAARTGVPA</sequence>
<dbReference type="Gene3D" id="3.30.1490.130">
    <property type="entry name" value="D-aminoacylase. Domain 3"/>
    <property type="match status" value="1"/>
</dbReference>
<organism evidence="2 3">
    <name type="scientific">Cupriavidus gilardii J11</name>
    <dbReference type="NCBI Taxonomy" id="936133"/>
    <lineage>
        <taxon>Bacteria</taxon>
        <taxon>Pseudomonadati</taxon>
        <taxon>Pseudomonadota</taxon>
        <taxon>Betaproteobacteria</taxon>
        <taxon>Burkholderiales</taxon>
        <taxon>Burkholderiaceae</taxon>
        <taxon>Cupriavidus</taxon>
    </lineage>
</organism>
<dbReference type="PANTHER" id="PTHR11647">
    <property type="entry name" value="HYDRANTOINASE/DIHYDROPYRIMIDINASE FAMILY MEMBER"/>
    <property type="match status" value="1"/>
</dbReference>
<dbReference type="Pfam" id="PF07969">
    <property type="entry name" value="Amidohydro_3"/>
    <property type="match status" value="1"/>
</dbReference>
<proteinExistence type="predicted"/>
<dbReference type="EMBL" id="VLJN01000003">
    <property type="protein sequence ID" value="TWG88592.1"/>
    <property type="molecule type" value="Genomic_DNA"/>
</dbReference>
<dbReference type="OrthoDB" id="9766983at2"/>
<dbReference type="Proteomes" id="UP000318141">
    <property type="component" value="Unassembled WGS sequence"/>
</dbReference>
<dbReference type="Gene3D" id="3.20.20.140">
    <property type="entry name" value="Metal-dependent hydrolases"/>
    <property type="match status" value="1"/>
</dbReference>
<accession>A0A562BTR8</accession>
<dbReference type="InterPro" id="IPR032466">
    <property type="entry name" value="Metal_Hydrolase"/>
</dbReference>
<evidence type="ECO:0000313" key="3">
    <source>
        <dbReference type="Proteomes" id="UP000318141"/>
    </source>
</evidence>